<gene>
    <name evidence="1" type="ORF">RSOL_262740</name>
</gene>
<dbReference type="InterPro" id="IPR053204">
    <property type="entry name" value="Oxopyrrolidines_Biosynth-assoc"/>
</dbReference>
<evidence type="ECO:0000313" key="2">
    <source>
        <dbReference type="Proteomes" id="UP000030108"/>
    </source>
</evidence>
<dbReference type="AlphaFoldDB" id="A0A0A1UHY6"/>
<evidence type="ECO:0000313" key="1">
    <source>
        <dbReference type="EMBL" id="EUC58559.1"/>
    </source>
</evidence>
<proteinExistence type="predicted"/>
<accession>A0A0A1UHY6</accession>
<dbReference type="Proteomes" id="UP000030108">
    <property type="component" value="Unassembled WGS sequence"/>
</dbReference>
<dbReference type="PANTHER" id="PTHR38797:SF4">
    <property type="entry name" value="NUCLEAR PORE COMPLEX PROTEIN NUP85"/>
    <property type="match status" value="1"/>
</dbReference>
<reference evidence="2" key="1">
    <citation type="journal article" date="2014" name="Genome Announc.">
        <title>Draft genome sequence of the plant-pathogenic soil fungus Rhizoctonia solani anastomosis group 3 strain Rhs1AP.</title>
        <authorList>
            <person name="Cubeta M.A."/>
            <person name="Thomas E."/>
            <person name="Dean R.A."/>
            <person name="Jabaji S."/>
            <person name="Neate S.M."/>
            <person name="Tavantzis S."/>
            <person name="Toda T."/>
            <person name="Vilgalys R."/>
            <person name="Bharathan N."/>
            <person name="Fedorova-Abrams N."/>
            <person name="Pakala S.B."/>
            <person name="Pakala S.M."/>
            <person name="Zafar N."/>
            <person name="Joardar V."/>
            <person name="Losada L."/>
            <person name="Nierman W.C."/>
        </authorList>
    </citation>
    <scope>NUCLEOTIDE SEQUENCE [LARGE SCALE GENOMIC DNA]</scope>
    <source>
        <strain evidence="2">AG-3</strain>
    </source>
</reference>
<name>A0A0A1UHY6_9AGAM</name>
<dbReference type="EMBL" id="JATN01000321">
    <property type="protein sequence ID" value="EUC58559.1"/>
    <property type="molecule type" value="Genomic_DNA"/>
</dbReference>
<dbReference type="PANTHER" id="PTHR38797">
    <property type="entry name" value="NUCLEAR PORE COMPLEX PROTEIN NUP85-RELATED"/>
    <property type="match status" value="1"/>
</dbReference>
<protein>
    <submittedName>
        <fullName evidence="1">DUF3632 family protein</fullName>
    </submittedName>
</protein>
<dbReference type="Pfam" id="PF12311">
    <property type="entry name" value="DUF3632"/>
    <property type="match status" value="1"/>
</dbReference>
<sequence length="398" mass="44635">MWTENLWCSVSANSGFKCRASGLATITYNHLRIVGLSPIYLKMSITQKMESDLESVLGSLVTPTPTISPHEAAERIYTLGNDYIHARSFAGSLADDEEDDAESYGGPTTPGVPHFFWRLWSTLVDYVHYAPVEEQAHDDRITRVVDFISQIKAKSQPKGEDWLLGSIKCRWGELPLLGPEIRAVCNNIESGFFDPSRSLLSQEAQAAVAGAVQLEPQQLTSEGTQSDVIRLAKCRHQWLSLQVFISRLWRDCGCDGYDMCAIWALRPALEDWPESPPACDTKCETFGESPAYLAFQVEAASIWICNTAPLMYRCTIIMGPNGAPDWRVETHGAPGRGGRRWNGVDGYDREHKRWQLWKDVLGEVVQWCDRVGKDEMKGRKVKDAAIRALEALKTAERH</sequence>
<comment type="caution">
    <text evidence="1">The sequence shown here is derived from an EMBL/GenBank/DDBJ whole genome shotgun (WGS) entry which is preliminary data.</text>
</comment>
<organism evidence="1 2">
    <name type="scientific">Rhizoctonia solani AG-3 Rhs1AP</name>
    <dbReference type="NCBI Taxonomy" id="1086054"/>
    <lineage>
        <taxon>Eukaryota</taxon>
        <taxon>Fungi</taxon>
        <taxon>Dikarya</taxon>
        <taxon>Basidiomycota</taxon>
        <taxon>Agaricomycotina</taxon>
        <taxon>Agaricomycetes</taxon>
        <taxon>Cantharellales</taxon>
        <taxon>Ceratobasidiaceae</taxon>
        <taxon>Rhizoctonia</taxon>
    </lineage>
</organism>
<dbReference type="InterPro" id="IPR022085">
    <property type="entry name" value="OpdG"/>
</dbReference>
<dbReference type="OrthoDB" id="3350591at2759"/>